<sequence>MNAEVQVAYPLDSDRDWVSYADYVAEVHVAYGSEKTEPVSDDVKAKGEGHVDRTGRIVVDKLLYSRKGADPLPDGGFTSQLAGFWWDKDSGRQEFTIKGTSRLEPGHSYIAVIVKDESTQEFEPAIYGGVLPFDGGTVGLGELEGRDNTKLSASAATEPGGSFAEEVQGKGIQEVEQLLDRAEQYPAAVEHAELPAGKRYEEVVKAGEEGKADQPQG</sequence>
<gene>
    <name evidence="1" type="ORF">SSOG_06290</name>
</gene>
<reference evidence="1 2" key="1">
    <citation type="submission" date="2009-02" db="EMBL/GenBank/DDBJ databases">
        <title>Annotation of Streptomyces hygroscopicus strain ATCC 53653.</title>
        <authorList>
            <consortium name="The Broad Institute Genome Sequencing Platform"/>
            <consortium name="Broad Institute Microbial Sequencing Center"/>
            <person name="Fischbach M."/>
            <person name="Godfrey P."/>
            <person name="Ward D."/>
            <person name="Young S."/>
            <person name="Zeng Q."/>
            <person name="Koehrsen M."/>
            <person name="Alvarado L."/>
            <person name="Berlin A.M."/>
            <person name="Bochicchio J."/>
            <person name="Borenstein D."/>
            <person name="Chapman S.B."/>
            <person name="Chen Z."/>
            <person name="Engels R."/>
            <person name="Freedman E."/>
            <person name="Gellesch M."/>
            <person name="Goldberg J."/>
            <person name="Griggs A."/>
            <person name="Gujja S."/>
            <person name="Heilman E.R."/>
            <person name="Heiman D.I."/>
            <person name="Hepburn T.A."/>
            <person name="Howarth C."/>
            <person name="Jen D."/>
            <person name="Larson L."/>
            <person name="Lewis B."/>
            <person name="Mehta T."/>
            <person name="Park D."/>
            <person name="Pearson M."/>
            <person name="Richards J."/>
            <person name="Roberts A."/>
            <person name="Saif S."/>
            <person name="Shea T.D."/>
            <person name="Shenoy N."/>
            <person name="Sisk P."/>
            <person name="Stolte C."/>
            <person name="Sykes S.N."/>
            <person name="Thomson T."/>
            <person name="Walk T."/>
            <person name="White J."/>
            <person name="Yandava C."/>
            <person name="Straight P."/>
            <person name="Clardy J."/>
            <person name="Hung D."/>
            <person name="Kolter R."/>
            <person name="Mekalanos J."/>
            <person name="Walker S."/>
            <person name="Walsh C.T."/>
            <person name="Wieland-Brown L.C."/>
            <person name="Haas B."/>
            <person name="Nusbaum C."/>
            <person name="Birren B."/>
        </authorList>
    </citation>
    <scope>NUCLEOTIDE SEQUENCE [LARGE SCALE GENOMIC DNA]</scope>
    <source>
        <strain evidence="1 2">ATCC 53653</strain>
    </source>
</reference>
<accession>D9WWC0</accession>
<name>D9WWC0_9ACTN</name>
<evidence type="ECO:0000313" key="1">
    <source>
        <dbReference type="EMBL" id="EFL26576.1"/>
    </source>
</evidence>
<dbReference type="HOGENOM" id="CLU_1271694_0_0_11"/>
<dbReference type="EMBL" id="GG657754">
    <property type="protein sequence ID" value="EFL26576.1"/>
    <property type="molecule type" value="Genomic_DNA"/>
</dbReference>
<keyword evidence="2" id="KW-1185">Reference proteome</keyword>
<evidence type="ECO:0000313" key="2">
    <source>
        <dbReference type="Proteomes" id="UP000003963"/>
    </source>
</evidence>
<protein>
    <submittedName>
        <fullName evidence="1">Uncharacterized protein</fullName>
    </submittedName>
</protein>
<dbReference type="AlphaFoldDB" id="D9WWC0"/>
<proteinExistence type="predicted"/>
<organism evidence="1 2">
    <name type="scientific">Streptomyces himastatinicus ATCC 53653</name>
    <dbReference type="NCBI Taxonomy" id="457427"/>
    <lineage>
        <taxon>Bacteria</taxon>
        <taxon>Bacillati</taxon>
        <taxon>Actinomycetota</taxon>
        <taxon>Actinomycetes</taxon>
        <taxon>Kitasatosporales</taxon>
        <taxon>Streptomycetaceae</taxon>
        <taxon>Streptomyces</taxon>
        <taxon>Streptomyces violaceusniger group</taxon>
    </lineage>
</organism>
<dbReference type="Proteomes" id="UP000003963">
    <property type="component" value="Unassembled WGS sequence"/>
</dbReference>
<dbReference type="STRING" id="457427.SSOG_06290"/>